<dbReference type="EMBL" id="JBHSKI010000003">
    <property type="protein sequence ID" value="MFC5170799.1"/>
    <property type="molecule type" value="Genomic_DNA"/>
</dbReference>
<comment type="caution">
    <text evidence="2">The sequence shown here is derived from an EMBL/GenBank/DDBJ whole genome shotgun (WGS) entry which is preliminary data.</text>
</comment>
<sequence>MAPDVRQQQRDHPGLVDLGLSSNRDTAVAESVVVHALLEFYNRAHLDVLQRVHAILFEGDTNESESNDVRR</sequence>
<accession>A0ABW0B0T7</accession>
<dbReference type="Proteomes" id="UP001596208">
    <property type="component" value="Unassembled WGS sequence"/>
</dbReference>
<reference evidence="3" key="1">
    <citation type="journal article" date="2019" name="Int. J. Syst. Evol. Microbiol.">
        <title>The Global Catalogue of Microorganisms (GCM) 10K type strain sequencing project: providing services to taxonomists for standard genome sequencing and annotation.</title>
        <authorList>
            <consortium name="The Broad Institute Genomics Platform"/>
            <consortium name="The Broad Institute Genome Sequencing Center for Infectious Disease"/>
            <person name="Wu L."/>
            <person name="Ma J."/>
        </authorList>
    </citation>
    <scope>NUCLEOTIDE SEQUENCE [LARGE SCALE GENOMIC DNA]</scope>
    <source>
        <strain evidence="3">CGMCC 4.1721</strain>
    </source>
</reference>
<evidence type="ECO:0000256" key="1">
    <source>
        <dbReference type="SAM" id="MobiDB-lite"/>
    </source>
</evidence>
<name>A0ABW0B0T7_9ACTN</name>
<organism evidence="2 3">
    <name type="scientific">Streptomyces mutomycini</name>
    <dbReference type="NCBI Taxonomy" id="284036"/>
    <lineage>
        <taxon>Bacteria</taxon>
        <taxon>Bacillati</taxon>
        <taxon>Actinomycetota</taxon>
        <taxon>Actinomycetes</taxon>
        <taxon>Kitasatosporales</taxon>
        <taxon>Streptomycetaceae</taxon>
        <taxon>Streptomyces</taxon>
    </lineage>
</organism>
<keyword evidence="3" id="KW-1185">Reference proteome</keyword>
<protein>
    <submittedName>
        <fullName evidence="2">Uncharacterized protein</fullName>
    </submittedName>
</protein>
<dbReference type="RefSeq" id="WP_244167330.1">
    <property type="nucleotide sequence ID" value="NZ_JBFADZ010000002.1"/>
</dbReference>
<proteinExistence type="predicted"/>
<evidence type="ECO:0000313" key="3">
    <source>
        <dbReference type="Proteomes" id="UP001596208"/>
    </source>
</evidence>
<gene>
    <name evidence="2" type="ORF">ACFPRK_09375</name>
</gene>
<evidence type="ECO:0000313" key="2">
    <source>
        <dbReference type="EMBL" id="MFC5170799.1"/>
    </source>
</evidence>
<feature type="region of interest" description="Disordered" evidence="1">
    <location>
        <begin position="1"/>
        <end position="20"/>
    </location>
</feature>